<dbReference type="eggNOG" id="COG1540">
    <property type="taxonomic scope" value="Bacteria"/>
</dbReference>
<dbReference type="InterPro" id="IPR005501">
    <property type="entry name" value="LamB/YcsF/PxpA-like"/>
</dbReference>
<dbReference type="Gene3D" id="3.20.20.370">
    <property type="entry name" value="Glycoside hydrolase/deacetylase"/>
    <property type="match status" value="1"/>
</dbReference>
<dbReference type="PANTHER" id="PTHR30292:SF0">
    <property type="entry name" value="5-OXOPROLINASE SUBUNIT A"/>
    <property type="match status" value="1"/>
</dbReference>
<sequence length="246" mass="26896">MAKAITLNCDLGEGFGKWKMGLDEEMMPLIDCANIACGFHAGDPCTIERTLELARRHKVEIGAHVSYPDLQGFGRRSMAIRGHELVNLIHYQMSALDGMARVHNKKLDYVKPHGALYNDMMKDLGLLNDVMSAVSSWHKSVDLVVMATPRDKKSVELAVEHGLNLRFEAFCDRGYTNAGYLIERGKPGALLSTEQAVDQALAVAKGELRSSKGKKLSITADTLCLHGDTPNAVAVATAIREALQGY</sequence>
<evidence type="ECO:0000313" key="1">
    <source>
        <dbReference type="EMBL" id="EED34517.1"/>
    </source>
</evidence>
<evidence type="ECO:0008006" key="3">
    <source>
        <dbReference type="Google" id="ProtNLM"/>
    </source>
</evidence>
<name>B8KSD4_9GAMM</name>
<dbReference type="STRING" id="565045.NOR51B_454"/>
<dbReference type="Proteomes" id="UP000004699">
    <property type="component" value="Unassembled WGS sequence"/>
</dbReference>
<dbReference type="AlphaFoldDB" id="B8KSD4"/>
<gene>
    <name evidence="1" type="ORF">NOR51B_454</name>
</gene>
<dbReference type="RefSeq" id="WP_009019265.1">
    <property type="nucleotide sequence ID" value="NZ_DS999411.1"/>
</dbReference>
<dbReference type="NCBIfam" id="NF003814">
    <property type="entry name" value="PRK05406.1-3"/>
    <property type="match status" value="1"/>
</dbReference>
<evidence type="ECO:0000313" key="2">
    <source>
        <dbReference type="Proteomes" id="UP000004699"/>
    </source>
</evidence>
<dbReference type="CDD" id="cd10787">
    <property type="entry name" value="LamB_YcsF_like"/>
    <property type="match status" value="1"/>
</dbReference>
<dbReference type="InterPro" id="IPR011330">
    <property type="entry name" value="Glyco_hydro/deAcase_b/a-brl"/>
</dbReference>
<reference evidence="2" key="1">
    <citation type="journal article" date="2013" name="BMC Microbiol.">
        <title>Taxonomy and evolution of bacteriochlorophyll a-containing members of the OM60/NOR5 clade of marine gammaproteobacteria: description of Luminiphilus syltensis gen. nov., sp. nov., reclassification of Haliea rubra as Pseudohaliea rubra gen. nov., comb. nov., and emendation of Chromatocurvus halotolerans.</title>
        <authorList>
            <person name="Spring S."/>
            <person name="Riedel T."/>
            <person name="Sproer C."/>
            <person name="Yan S."/>
            <person name="Harder J."/>
            <person name="Fuchs B.M."/>
        </authorList>
    </citation>
    <scope>NUCLEOTIDE SEQUENCE [LARGE SCALE GENOMIC DNA]</scope>
    <source>
        <strain evidence="2">NOR51-B</strain>
    </source>
</reference>
<dbReference type="Pfam" id="PF03746">
    <property type="entry name" value="LamB_YcsF"/>
    <property type="match status" value="1"/>
</dbReference>
<proteinExistence type="predicted"/>
<dbReference type="OrthoDB" id="9773478at2"/>
<dbReference type="HOGENOM" id="CLU_069535_0_0_6"/>
<dbReference type="GO" id="GO:0005975">
    <property type="term" value="P:carbohydrate metabolic process"/>
    <property type="evidence" value="ECO:0007669"/>
    <property type="project" value="InterPro"/>
</dbReference>
<dbReference type="NCBIfam" id="NF003816">
    <property type="entry name" value="PRK05406.1-5"/>
    <property type="match status" value="1"/>
</dbReference>
<keyword evidence="2" id="KW-1185">Reference proteome</keyword>
<dbReference type="EMBL" id="DS999411">
    <property type="protein sequence ID" value="EED34517.1"/>
    <property type="molecule type" value="Genomic_DNA"/>
</dbReference>
<organism evidence="1 2">
    <name type="scientific">Luminiphilus syltensis NOR5-1B</name>
    <dbReference type="NCBI Taxonomy" id="565045"/>
    <lineage>
        <taxon>Bacteria</taxon>
        <taxon>Pseudomonadati</taxon>
        <taxon>Pseudomonadota</taxon>
        <taxon>Gammaproteobacteria</taxon>
        <taxon>Cellvibrionales</taxon>
        <taxon>Halieaceae</taxon>
        <taxon>Luminiphilus</taxon>
    </lineage>
</organism>
<protein>
    <recommendedName>
        <fullName evidence="3">LamB/YcsF family protein</fullName>
    </recommendedName>
</protein>
<dbReference type="PANTHER" id="PTHR30292">
    <property type="entry name" value="UNCHARACTERIZED PROTEIN YBGL-RELATED"/>
    <property type="match status" value="1"/>
</dbReference>
<dbReference type="SUPFAM" id="SSF88713">
    <property type="entry name" value="Glycoside hydrolase/deacetylase"/>
    <property type="match status" value="1"/>
</dbReference>
<accession>B8KSD4</accession>